<dbReference type="Proteomes" id="UP000036106">
    <property type="component" value="Chromosome"/>
</dbReference>
<accession>A0A0H4QEH7</accession>
<keyword evidence="1" id="KW-1133">Transmembrane helix</keyword>
<dbReference type="PATRIC" id="fig|1007676.4.peg.303"/>
<gene>
    <name evidence="2" type="ORF">ABM34_01440</name>
</gene>
<evidence type="ECO:0000313" key="3">
    <source>
        <dbReference type="Proteomes" id="UP000036106"/>
    </source>
</evidence>
<protein>
    <submittedName>
        <fullName evidence="2">Uncharacterized protein</fullName>
    </submittedName>
</protein>
<evidence type="ECO:0000313" key="2">
    <source>
        <dbReference type="EMBL" id="AKP66342.1"/>
    </source>
</evidence>
<dbReference type="KEGG" id="lgn:ABM34_01440"/>
<sequence>MKKILNNLKHWFLSNIDTVLFLLALVIIDVNSYHFGSLIGNYVVAGSLFVVTYILNKPQK</sequence>
<keyword evidence="3" id="KW-1185">Reference proteome</keyword>
<dbReference type="EMBL" id="CP012034">
    <property type="protein sequence ID" value="AKP66342.1"/>
    <property type="molecule type" value="Genomic_DNA"/>
</dbReference>
<reference evidence="3" key="1">
    <citation type="submission" date="2015-07" db="EMBL/GenBank/DDBJ databases">
        <title>Lactobacillus ginsenosidimutans/EMML 3141/ whole genome sequencing.</title>
        <authorList>
            <person name="Kim M.K."/>
            <person name="Im W.-T."/>
            <person name="Srinivasan S."/>
            <person name="Lee J.-J."/>
        </authorList>
    </citation>
    <scope>NUCLEOTIDE SEQUENCE [LARGE SCALE GENOMIC DNA]</scope>
    <source>
        <strain evidence="3">EMML 3041</strain>
    </source>
</reference>
<evidence type="ECO:0000256" key="1">
    <source>
        <dbReference type="SAM" id="Phobius"/>
    </source>
</evidence>
<proteinExistence type="predicted"/>
<feature type="transmembrane region" description="Helical" evidence="1">
    <location>
        <begin position="12"/>
        <end position="28"/>
    </location>
</feature>
<dbReference type="AlphaFoldDB" id="A0A0H4QEH7"/>
<keyword evidence="1" id="KW-0472">Membrane</keyword>
<organism evidence="2 3">
    <name type="scientific">Companilactobacillus ginsenosidimutans</name>
    <dbReference type="NCBI Taxonomy" id="1007676"/>
    <lineage>
        <taxon>Bacteria</taxon>
        <taxon>Bacillati</taxon>
        <taxon>Bacillota</taxon>
        <taxon>Bacilli</taxon>
        <taxon>Lactobacillales</taxon>
        <taxon>Lactobacillaceae</taxon>
        <taxon>Companilactobacillus</taxon>
    </lineage>
</organism>
<feature type="transmembrane region" description="Helical" evidence="1">
    <location>
        <begin position="34"/>
        <end position="55"/>
    </location>
</feature>
<name>A0A0H4QEH7_9LACO</name>
<keyword evidence="1" id="KW-0812">Transmembrane</keyword>